<keyword evidence="2 8" id="KW-0812">Transmembrane</keyword>
<evidence type="ECO:0000256" key="1">
    <source>
        <dbReference type="ARBA" id="ARBA00004141"/>
    </source>
</evidence>
<dbReference type="RefSeq" id="XP_028519321.1">
    <property type="nucleotide sequence ID" value="XM_028663520.1"/>
</dbReference>
<feature type="transmembrane region" description="Helical" evidence="8">
    <location>
        <begin position="91"/>
        <end position="112"/>
    </location>
</feature>
<feature type="transmembrane region" description="Helical" evidence="8">
    <location>
        <begin position="54"/>
        <end position="71"/>
    </location>
</feature>
<dbReference type="SUPFAM" id="SSF81321">
    <property type="entry name" value="Family A G protein-coupled receptor-like"/>
    <property type="match status" value="1"/>
</dbReference>
<evidence type="ECO:0000256" key="3">
    <source>
        <dbReference type="ARBA" id="ARBA00022989"/>
    </source>
</evidence>
<dbReference type="CDD" id="cd00637">
    <property type="entry name" value="7tm_classA_rhodopsin-like"/>
    <property type="match status" value="1"/>
</dbReference>
<keyword evidence="7" id="KW-0807">Transducer</keyword>
<proteinExistence type="predicted"/>
<accession>A0A913YYZ2</accession>
<organism evidence="10 11">
    <name type="scientific">Exaiptasia diaphana</name>
    <name type="common">Tropical sea anemone</name>
    <name type="synonym">Aiptasia pulchella</name>
    <dbReference type="NCBI Taxonomy" id="2652724"/>
    <lineage>
        <taxon>Eukaryota</taxon>
        <taxon>Metazoa</taxon>
        <taxon>Cnidaria</taxon>
        <taxon>Anthozoa</taxon>
        <taxon>Hexacorallia</taxon>
        <taxon>Actiniaria</taxon>
        <taxon>Aiptasiidae</taxon>
        <taxon>Exaiptasia</taxon>
    </lineage>
</organism>
<dbReference type="AlphaFoldDB" id="A0A913YYZ2"/>
<dbReference type="PANTHER" id="PTHR45695:SF9">
    <property type="entry name" value="LEUCOKININ RECEPTOR"/>
    <property type="match status" value="1"/>
</dbReference>
<feature type="transmembrane region" description="Helical" evidence="8">
    <location>
        <begin position="133"/>
        <end position="154"/>
    </location>
</feature>
<evidence type="ECO:0000256" key="7">
    <source>
        <dbReference type="ARBA" id="ARBA00023224"/>
    </source>
</evidence>
<evidence type="ECO:0000256" key="8">
    <source>
        <dbReference type="SAM" id="Phobius"/>
    </source>
</evidence>
<evidence type="ECO:0000256" key="5">
    <source>
        <dbReference type="ARBA" id="ARBA00023136"/>
    </source>
</evidence>
<feature type="transmembrane region" description="Helical" evidence="8">
    <location>
        <begin position="22"/>
        <end position="42"/>
    </location>
</feature>
<keyword evidence="6" id="KW-0675">Receptor</keyword>
<evidence type="ECO:0000256" key="2">
    <source>
        <dbReference type="ARBA" id="ARBA00022692"/>
    </source>
</evidence>
<evidence type="ECO:0000259" key="9">
    <source>
        <dbReference type="PROSITE" id="PS50262"/>
    </source>
</evidence>
<keyword evidence="11" id="KW-1185">Reference proteome</keyword>
<dbReference type="InterPro" id="IPR017452">
    <property type="entry name" value="GPCR_Rhodpsn_7TM"/>
</dbReference>
<dbReference type="PROSITE" id="PS50262">
    <property type="entry name" value="G_PROTEIN_RECEP_F1_2"/>
    <property type="match status" value="1"/>
</dbReference>
<dbReference type="PANTHER" id="PTHR45695">
    <property type="entry name" value="LEUCOKININ RECEPTOR-RELATED"/>
    <property type="match status" value="1"/>
</dbReference>
<reference evidence="10" key="1">
    <citation type="submission" date="2022-11" db="UniProtKB">
        <authorList>
            <consortium name="EnsemblMetazoa"/>
        </authorList>
    </citation>
    <scope>IDENTIFICATION</scope>
</reference>
<feature type="transmembrane region" description="Helical" evidence="8">
    <location>
        <begin position="174"/>
        <end position="197"/>
    </location>
</feature>
<dbReference type="GeneID" id="110253607"/>
<evidence type="ECO:0000256" key="6">
    <source>
        <dbReference type="ARBA" id="ARBA00023170"/>
    </source>
</evidence>
<evidence type="ECO:0000313" key="10">
    <source>
        <dbReference type="EnsemblMetazoa" id="XP_028519321.1"/>
    </source>
</evidence>
<protein>
    <recommendedName>
        <fullName evidence="9">G-protein coupled receptors family 1 profile domain-containing protein</fullName>
    </recommendedName>
</protein>
<dbReference type="GO" id="GO:0004930">
    <property type="term" value="F:G protein-coupled receptor activity"/>
    <property type="evidence" value="ECO:0007669"/>
    <property type="project" value="UniProtKB-KW"/>
</dbReference>
<evidence type="ECO:0000256" key="4">
    <source>
        <dbReference type="ARBA" id="ARBA00023040"/>
    </source>
</evidence>
<dbReference type="Gene3D" id="1.20.1070.10">
    <property type="entry name" value="Rhodopsin 7-helix transmembrane proteins"/>
    <property type="match status" value="1"/>
</dbReference>
<dbReference type="Pfam" id="PF00001">
    <property type="entry name" value="7tm_1"/>
    <property type="match status" value="1"/>
</dbReference>
<keyword evidence="4" id="KW-0297">G-protein coupled receptor</keyword>
<dbReference type="OMA" id="DNTHIMG"/>
<feature type="transmembrane region" description="Helical" evidence="8">
    <location>
        <begin position="230"/>
        <end position="252"/>
    </location>
</feature>
<evidence type="ECO:0000313" key="11">
    <source>
        <dbReference type="Proteomes" id="UP000887567"/>
    </source>
</evidence>
<dbReference type="GO" id="GO:0005886">
    <property type="term" value="C:plasma membrane"/>
    <property type="evidence" value="ECO:0007669"/>
    <property type="project" value="TreeGrafter"/>
</dbReference>
<feature type="transmembrane region" description="Helical" evidence="8">
    <location>
        <begin position="264"/>
        <end position="288"/>
    </location>
</feature>
<dbReference type="EnsemblMetazoa" id="XM_028663520.1">
    <property type="protein sequence ID" value="XP_028519321.1"/>
    <property type="gene ID" value="LOC110253607"/>
</dbReference>
<keyword evidence="3 8" id="KW-1133">Transmembrane helix</keyword>
<sequence>MNNTTLNTEGHSISFRNYINSAIYIAVFLFGSTGNIFVLLIVKRKRIRRFNDVFIVNLAVADLCMILFFIPPYTYKELSDFRGSKFFCKSVWSLITVSFCCSIFTITTMAVYRCRVIVHPFEPPIRKRQLIPLITGIWLSSIILAFPLMLLGTYEAGNANCSENWPSETHQRVYTSILMVLQYFLPLLIIAIAYVLIAIDLTRSKAQPTGDNTHIMGQARREENIRVIKVLATIILAFAICMLPGHIAWMLLHFGGKREKAAAGYIFYFSDHLAIIHTCLNPIIYGTLTKRFRQGYVKYLSYIFCCSYYNRKKSHSVRRNGATSEMRTFGSLKDEGEDDEK</sequence>
<keyword evidence="5 8" id="KW-0472">Membrane</keyword>
<dbReference type="KEGG" id="epa:110253607"/>
<name>A0A913YYZ2_EXADI</name>
<dbReference type="OrthoDB" id="5959258at2759"/>
<feature type="domain" description="G-protein coupled receptors family 1 profile" evidence="9">
    <location>
        <begin position="34"/>
        <end position="285"/>
    </location>
</feature>
<dbReference type="PRINTS" id="PR00237">
    <property type="entry name" value="GPCRRHODOPSN"/>
</dbReference>
<comment type="subcellular location">
    <subcellularLocation>
        <location evidence="1">Membrane</location>
        <topology evidence="1">Multi-pass membrane protein</topology>
    </subcellularLocation>
</comment>
<dbReference type="InterPro" id="IPR000276">
    <property type="entry name" value="GPCR_Rhodpsn"/>
</dbReference>
<dbReference type="Proteomes" id="UP000887567">
    <property type="component" value="Unplaced"/>
</dbReference>